<evidence type="ECO:0000313" key="12">
    <source>
        <dbReference type="Proteomes" id="UP000297031"/>
    </source>
</evidence>
<keyword evidence="5 9" id="KW-0812">Transmembrane</keyword>
<sequence>MSHNNTAHINGLVAISPIAVFLLFYLAVSLIVGDFYKMPIAVALMVASAWAVIIMRGTPLSKRVEIFSRDAGSSNVMYMIWIFLLAGAFASLAKEIGAVEATVNLALKYLPAEMIIPGLFFAACFISLSIGTSVGTVVALAPLTVELAQSESGSIPFFVATVLSGAFFGDNLSFISDTTIAATRTQGCKMNDKFKANLWIALPAAIATLVLYIFIGARVSHAELINDTNPWLIIPYIVIIATALMGINVTVVLSLGIVTAITMGLLSGFKILDLFGFMEAGIDSVGNLVIITLLAAGMLGLIKAAGGINYILSLLTARINGQRGAQASIAMLVSLVNMCTANNTVAIITVGSLSKSISQRFGIDPRKSASLLDTCSCIVQSLIPYGAQTLLATALAGISPVAPWPYMYYSWMLIGMVVLSILFKFPRHLNKRP</sequence>
<feature type="transmembrane region" description="Helical" evidence="9">
    <location>
        <begin position="236"/>
        <end position="269"/>
    </location>
</feature>
<evidence type="ECO:0000313" key="11">
    <source>
        <dbReference type="EMBL" id="QCD35948.1"/>
    </source>
</evidence>
<comment type="similarity">
    <text evidence="8">Belongs to the NhaC Na(+)/H(+) (TC 2.A.35) antiporter family.</text>
</comment>
<keyword evidence="6 9" id="KW-1133">Transmembrane helix</keyword>
<evidence type="ECO:0000256" key="4">
    <source>
        <dbReference type="ARBA" id="ARBA00022475"/>
    </source>
</evidence>
<keyword evidence="2" id="KW-0813">Transport</keyword>
<evidence type="ECO:0000256" key="5">
    <source>
        <dbReference type="ARBA" id="ARBA00022692"/>
    </source>
</evidence>
<dbReference type="Pfam" id="PF03553">
    <property type="entry name" value="Na_H_antiporter"/>
    <property type="match status" value="2"/>
</dbReference>
<evidence type="ECO:0000256" key="2">
    <source>
        <dbReference type="ARBA" id="ARBA00022448"/>
    </source>
</evidence>
<keyword evidence="4" id="KW-1003">Cell membrane</keyword>
<comment type="subcellular location">
    <subcellularLocation>
        <location evidence="1">Cell membrane</location>
        <topology evidence="1">Multi-pass membrane protein</topology>
    </subcellularLocation>
</comment>
<feature type="transmembrane region" description="Helical" evidence="9">
    <location>
        <begin position="196"/>
        <end position="215"/>
    </location>
</feature>
<dbReference type="Proteomes" id="UP000297031">
    <property type="component" value="Chromosome"/>
</dbReference>
<feature type="transmembrane region" description="Helical" evidence="9">
    <location>
        <begin position="12"/>
        <end position="32"/>
    </location>
</feature>
<evidence type="ECO:0000256" key="9">
    <source>
        <dbReference type="SAM" id="Phobius"/>
    </source>
</evidence>
<protein>
    <submittedName>
        <fullName evidence="11">Na+/H+ antiporter NhaC family protein</fullName>
    </submittedName>
</protein>
<evidence type="ECO:0000256" key="1">
    <source>
        <dbReference type="ARBA" id="ARBA00004651"/>
    </source>
</evidence>
<dbReference type="InterPro" id="IPR018461">
    <property type="entry name" value="Na/H_Antiport_NhaC-like_C"/>
</dbReference>
<dbReference type="PANTHER" id="PTHR33451:SF5">
    <property type="entry name" value="NA+_H+ ANTIPORTER"/>
    <property type="match status" value="1"/>
</dbReference>
<feature type="transmembrane region" description="Helical" evidence="9">
    <location>
        <begin position="329"/>
        <end position="351"/>
    </location>
</feature>
<evidence type="ECO:0000256" key="7">
    <source>
        <dbReference type="ARBA" id="ARBA00023136"/>
    </source>
</evidence>
<feature type="transmembrane region" description="Helical" evidence="9">
    <location>
        <begin position="114"/>
        <end position="143"/>
    </location>
</feature>
<organism evidence="11 12">
    <name type="scientific">Muribaculum gordoncarteri</name>
    <dbReference type="NCBI Taxonomy" id="2530390"/>
    <lineage>
        <taxon>Bacteria</taxon>
        <taxon>Pseudomonadati</taxon>
        <taxon>Bacteroidota</taxon>
        <taxon>Bacteroidia</taxon>
        <taxon>Bacteroidales</taxon>
        <taxon>Muribaculaceae</taxon>
        <taxon>Muribaculum</taxon>
    </lineage>
</organism>
<dbReference type="InterPro" id="IPR052180">
    <property type="entry name" value="NhaC_Na-H+_Antiporter"/>
</dbReference>
<keyword evidence="3" id="KW-0050">Antiport</keyword>
<dbReference type="EMBL" id="CP039393">
    <property type="protein sequence ID" value="QCD35948.1"/>
    <property type="molecule type" value="Genomic_DNA"/>
</dbReference>
<dbReference type="RefSeq" id="WP_136410552.1">
    <property type="nucleotide sequence ID" value="NZ_CP039393.1"/>
</dbReference>
<name>A0A4P7VPQ3_9BACT</name>
<dbReference type="GO" id="GO:0005886">
    <property type="term" value="C:plasma membrane"/>
    <property type="evidence" value="ECO:0007669"/>
    <property type="project" value="UniProtKB-SubCell"/>
</dbReference>
<feature type="transmembrane region" description="Helical" evidence="9">
    <location>
        <begin position="406"/>
        <end position="425"/>
    </location>
</feature>
<gene>
    <name evidence="11" type="ORF">E7746_08680</name>
</gene>
<feature type="transmembrane region" description="Helical" evidence="9">
    <location>
        <begin position="76"/>
        <end position="94"/>
    </location>
</feature>
<accession>A0A4P7VPQ3</accession>
<dbReference type="GO" id="GO:0015297">
    <property type="term" value="F:antiporter activity"/>
    <property type="evidence" value="ECO:0007669"/>
    <property type="project" value="UniProtKB-KW"/>
</dbReference>
<dbReference type="AlphaFoldDB" id="A0A4P7VPQ3"/>
<dbReference type="OrthoDB" id="9790605at2"/>
<keyword evidence="7 9" id="KW-0472">Membrane</keyword>
<evidence type="ECO:0000259" key="10">
    <source>
        <dbReference type="Pfam" id="PF03553"/>
    </source>
</evidence>
<feature type="transmembrane region" description="Helical" evidence="9">
    <location>
        <begin position="38"/>
        <end position="55"/>
    </location>
</feature>
<dbReference type="PANTHER" id="PTHR33451">
    <property type="entry name" value="MALATE-2H(+)/NA(+)-LACTATE ANTIPORTER"/>
    <property type="match status" value="1"/>
</dbReference>
<keyword evidence="12" id="KW-1185">Reference proteome</keyword>
<feature type="domain" description="Na+/H+ antiporter NhaC-like C-terminal" evidence="10">
    <location>
        <begin position="238"/>
        <end position="422"/>
    </location>
</feature>
<feature type="transmembrane region" description="Helical" evidence="9">
    <location>
        <begin position="289"/>
        <end position="317"/>
    </location>
</feature>
<feature type="transmembrane region" description="Helical" evidence="9">
    <location>
        <begin position="155"/>
        <end position="176"/>
    </location>
</feature>
<reference evidence="11 12" key="1">
    <citation type="submission" date="2019-02" db="EMBL/GenBank/DDBJ databases">
        <title>Isolation and identification of novel species under the genus Muribaculum.</title>
        <authorList>
            <person name="Miyake S."/>
            <person name="Ding Y."/>
            <person name="Low A."/>
            <person name="Soh M."/>
            <person name="Seedorf H."/>
        </authorList>
    </citation>
    <scope>NUCLEOTIDE SEQUENCE [LARGE SCALE GENOMIC DNA]</scope>
    <source>
        <strain evidence="11 12">TLL-A4</strain>
    </source>
</reference>
<dbReference type="KEGG" id="mgod:E7746_08680"/>
<evidence type="ECO:0000256" key="6">
    <source>
        <dbReference type="ARBA" id="ARBA00022989"/>
    </source>
</evidence>
<proteinExistence type="inferred from homology"/>
<evidence type="ECO:0000256" key="3">
    <source>
        <dbReference type="ARBA" id="ARBA00022449"/>
    </source>
</evidence>
<evidence type="ECO:0000256" key="8">
    <source>
        <dbReference type="ARBA" id="ARBA00038435"/>
    </source>
</evidence>
<feature type="domain" description="Na+/H+ antiporter NhaC-like C-terminal" evidence="10">
    <location>
        <begin position="23"/>
        <end position="216"/>
    </location>
</feature>